<keyword evidence="4 10" id="KW-0812">Transmembrane</keyword>
<dbReference type="PANTHER" id="PTHR45760:SF2">
    <property type="entry name" value="FI19922P1-RELATED"/>
    <property type="match status" value="1"/>
</dbReference>
<dbReference type="Proteomes" id="UP000775547">
    <property type="component" value="Unassembled WGS sequence"/>
</dbReference>
<evidence type="ECO:0000256" key="8">
    <source>
        <dbReference type="ARBA" id="ARBA00023128"/>
    </source>
</evidence>
<dbReference type="PROSITE" id="PS50920">
    <property type="entry name" value="SOLCAR"/>
    <property type="match status" value="3"/>
</dbReference>
<keyword evidence="3 11" id="KW-0813">Transport</keyword>
<keyword evidence="6" id="KW-0999">Mitochondrion inner membrane</keyword>
<feature type="repeat" description="Solcar" evidence="10">
    <location>
        <begin position="241"/>
        <end position="331"/>
    </location>
</feature>
<reference evidence="12" key="2">
    <citation type="submission" date="2021-10" db="EMBL/GenBank/DDBJ databases">
        <title>Phylogenomics reveals ancestral predisposition of the termite-cultivated fungus Termitomyces towards a domesticated lifestyle.</title>
        <authorList>
            <person name="Auxier B."/>
            <person name="Grum-Grzhimaylo A."/>
            <person name="Cardenas M.E."/>
            <person name="Lodge J.D."/>
            <person name="Laessoe T."/>
            <person name="Pedersen O."/>
            <person name="Smith M.E."/>
            <person name="Kuyper T.W."/>
            <person name="Franco-Molano E.A."/>
            <person name="Baroni T.J."/>
            <person name="Aanen D.K."/>
        </authorList>
    </citation>
    <scope>NUCLEOTIDE SEQUENCE</scope>
    <source>
        <strain evidence="12">AP01</strain>
        <tissue evidence="12">Mycelium</tissue>
    </source>
</reference>
<evidence type="ECO:0000256" key="11">
    <source>
        <dbReference type="RuleBase" id="RU000488"/>
    </source>
</evidence>
<evidence type="ECO:0000256" key="3">
    <source>
        <dbReference type="ARBA" id="ARBA00022448"/>
    </source>
</evidence>
<dbReference type="InterPro" id="IPR018108">
    <property type="entry name" value="MCP_transmembrane"/>
</dbReference>
<feature type="repeat" description="Solcar" evidence="10">
    <location>
        <begin position="2"/>
        <end position="136"/>
    </location>
</feature>
<proteinExistence type="inferred from homology"/>
<keyword evidence="5" id="KW-0677">Repeat</keyword>
<keyword evidence="9 10" id="KW-0472">Membrane</keyword>
<dbReference type="GO" id="GO:0005743">
    <property type="term" value="C:mitochondrial inner membrane"/>
    <property type="evidence" value="ECO:0007669"/>
    <property type="project" value="UniProtKB-SubCell"/>
</dbReference>
<dbReference type="InterPro" id="IPR045315">
    <property type="entry name" value="Mtm1-like"/>
</dbReference>
<evidence type="ECO:0000313" key="12">
    <source>
        <dbReference type="EMBL" id="KAG5648040.1"/>
    </source>
</evidence>
<dbReference type="PANTHER" id="PTHR45760">
    <property type="entry name" value="FI19922P1-RELATED"/>
    <property type="match status" value="1"/>
</dbReference>
<evidence type="ECO:0000256" key="2">
    <source>
        <dbReference type="ARBA" id="ARBA00006375"/>
    </source>
</evidence>
<keyword evidence="7" id="KW-1133">Transmembrane helix</keyword>
<evidence type="ECO:0000256" key="1">
    <source>
        <dbReference type="ARBA" id="ARBA00004448"/>
    </source>
</evidence>
<evidence type="ECO:0000313" key="13">
    <source>
        <dbReference type="Proteomes" id="UP000775547"/>
    </source>
</evidence>
<dbReference type="InterPro" id="IPR023395">
    <property type="entry name" value="MCP_dom_sf"/>
</dbReference>
<comment type="caution">
    <text evidence="12">The sequence shown here is derived from an EMBL/GenBank/DDBJ whole genome shotgun (WGS) entry which is preliminary data.</text>
</comment>
<accession>A0A9P7GIQ4</accession>
<evidence type="ECO:0000256" key="9">
    <source>
        <dbReference type="ARBA" id="ARBA00023136"/>
    </source>
</evidence>
<dbReference type="EMBL" id="JABCKV010000005">
    <property type="protein sequence ID" value="KAG5648040.1"/>
    <property type="molecule type" value="Genomic_DNA"/>
</dbReference>
<dbReference type="GO" id="GO:1990542">
    <property type="term" value="P:mitochondrial transmembrane transport"/>
    <property type="evidence" value="ECO:0007669"/>
    <property type="project" value="InterPro"/>
</dbReference>
<gene>
    <name evidence="12" type="ORF">DXG03_007075</name>
</gene>
<protein>
    <recommendedName>
        <fullName evidence="14">Mitochondrial carrier protein</fullName>
    </recommendedName>
</protein>
<comment type="similarity">
    <text evidence="2 11">Belongs to the mitochondrial carrier (TC 2.A.29) family.</text>
</comment>
<evidence type="ECO:0000256" key="7">
    <source>
        <dbReference type="ARBA" id="ARBA00022989"/>
    </source>
</evidence>
<keyword evidence="13" id="KW-1185">Reference proteome</keyword>
<evidence type="ECO:0000256" key="5">
    <source>
        <dbReference type="ARBA" id="ARBA00022737"/>
    </source>
</evidence>
<organism evidence="12 13">
    <name type="scientific">Asterophora parasitica</name>
    <dbReference type="NCBI Taxonomy" id="117018"/>
    <lineage>
        <taxon>Eukaryota</taxon>
        <taxon>Fungi</taxon>
        <taxon>Dikarya</taxon>
        <taxon>Basidiomycota</taxon>
        <taxon>Agaricomycotina</taxon>
        <taxon>Agaricomycetes</taxon>
        <taxon>Agaricomycetidae</taxon>
        <taxon>Agaricales</taxon>
        <taxon>Tricholomatineae</taxon>
        <taxon>Lyophyllaceae</taxon>
        <taxon>Asterophora</taxon>
    </lineage>
</organism>
<dbReference type="AlphaFoldDB" id="A0A9P7GIQ4"/>
<keyword evidence="8" id="KW-0496">Mitochondrion</keyword>
<evidence type="ECO:0000256" key="4">
    <source>
        <dbReference type="ARBA" id="ARBA00022692"/>
    </source>
</evidence>
<dbReference type="Gene3D" id="1.50.40.10">
    <property type="entry name" value="Mitochondrial carrier domain"/>
    <property type="match status" value="2"/>
</dbReference>
<comment type="subcellular location">
    <subcellularLocation>
        <location evidence="1">Mitochondrion inner membrane</location>
        <topology evidence="1">Multi-pass membrane protein</topology>
    </subcellularLocation>
</comment>
<sequence>MEAFHAKVVAAATGSTLTALTMTPFDVVKTRLQTQPVQPKVLFPRPPANVCCQPNNPASCVRHMSSMARPLAAEVVCVWDHGVFRTERVHGFADAVRHVWRVEGIRGLWKGAGTSLVIGVPSSTCYILTYDHLLRNVLPPFVPHEATAPLAAGILARSAITSAMSPLELIRTNLQSTPLSPQNPHTLRSVLTSVRGLVQERGVLHLWRGLGPTLWRDVPFSGLYWASYEAWKKAFARHGKEGAWVAFISGAISGTSAALVTSPFDVLKTRRQALIMAPTTHGHVSSTIPFIIRIVQTEGMSALFAGIMPRVAKIAPACGIMTACFEARRRKILETHMNYRT</sequence>
<dbReference type="SUPFAM" id="SSF103506">
    <property type="entry name" value="Mitochondrial carrier"/>
    <property type="match status" value="1"/>
</dbReference>
<evidence type="ECO:0008006" key="14">
    <source>
        <dbReference type="Google" id="ProtNLM"/>
    </source>
</evidence>
<feature type="repeat" description="Solcar" evidence="10">
    <location>
        <begin position="144"/>
        <end position="234"/>
    </location>
</feature>
<reference evidence="12" key="1">
    <citation type="submission" date="2020-07" db="EMBL/GenBank/DDBJ databases">
        <authorList>
            <person name="Nieuwenhuis M."/>
            <person name="Van De Peppel L.J.J."/>
        </authorList>
    </citation>
    <scope>NUCLEOTIDE SEQUENCE</scope>
    <source>
        <strain evidence="12">AP01</strain>
        <tissue evidence="12">Mycelium</tissue>
    </source>
</reference>
<name>A0A9P7GIQ4_9AGAR</name>
<dbReference type="Pfam" id="PF00153">
    <property type="entry name" value="Mito_carr"/>
    <property type="match status" value="4"/>
</dbReference>
<dbReference type="OrthoDB" id="1747031at2759"/>
<evidence type="ECO:0000256" key="10">
    <source>
        <dbReference type="PROSITE-ProRule" id="PRU00282"/>
    </source>
</evidence>
<evidence type="ECO:0000256" key="6">
    <source>
        <dbReference type="ARBA" id="ARBA00022792"/>
    </source>
</evidence>